<feature type="binding site" evidence="10">
    <location>
        <begin position="164"/>
        <end position="167"/>
    </location>
    <ligand>
        <name>substrate</name>
    </ligand>
</feature>
<evidence type="ECO:0000313" key="12">
    <source>
        <dbReference type="EMBL" id="VYS97622.1"/>
    </source>
</evidence>
<feature type="active site" description="Proton acceptor" evidence="10">
    <location>
        <position position="81"/>
    </location>
</feature>
<dbReference type="GO" id="GO:0036220">
    <property type="term" value="F:ITP diphosphatase activity"/>
    <property type="evidence" value="ECO:0007669"/>
    <property type="project" value="UniProtKB-UniRule"/>
</dbReference>
<dbReference type="GO" id="GO:0009146">
    <property type="term" value="P:purine nucleoside triphosphate catabolic process"/>
    <property type="evidence" value="ECO:0007669"/>
    <property type="project" value="UniProtKB-UniRule"/>
</dbReference>
<sequence length="211" mass="21952">MSSVRSADAPRLVFATGNAHKVAELEAIIAPLLPEGAGRIARMSDFNVAEPVEDGATFAENSLIKARSLCVATGIAALADDSGLCVDIMGGAPGIFSARWSGAHGNDRANLELLLAQLSDVPLHLRGAAFVSAAALVLPDGTEFVELGRVEGHLTTAPQGERGFGYDPIFIPSGMDRTAAQLTAEEKNAISHRGIAFRALAPRIIEVLAGN</sequence>
<dbReference type="HAMAP" id="MF_01405">
    <property type="entry name" value="Non_canon_purine_NTPase"/>
    <property type="match status" value="1"/>
</dbReference>
<dbReference type="EC" id="3.6.1.66" evidence="10"/>
<feature type="binding site" evidence="10">
    <location>
        <position position="82"/>
    </location>
    <ligand>
        <name>substrate</name>
    </ligand>
</feature>
<dbReference type="InterPro" id="IPR002637">
    <property type="entry name" value="RdgB/HAM1"/>
</dbReference>
<evidence type="ECO:0000256" key="2">
    <source>
        <dbReference type="ARBA" id="ARBA00011738"/>
    </source>
</evidence>
<dbReference type="PANTHER" id="PTHR11067:SF9">
    <property type="entry name" value="INOSINE TRIPHOSPHATE PYROPHOSPHATASE"/>
    <property type="match status" value="1"/>
</dbReference>
<keyword evidence="7 10" id="KW-0546">Nucleotide metabolism</keyword>
<evidence type="ECO:0000256" key="9">
    <source>
        <dbReference type="ARBA" id="ARBA00052017"/>
    </source>
</evidence>
<gene>
    <name evidence="12" type="primary">rdgB</name>
    <name evidence="12" type="ORF">AOLFYP35_01062</name>
</gene>
<keyword evidence="5 10" id="KW-0378">Hydrolase</keyword>
<comment type="function">
    <text evidence="10">Pyrophosphatase that catalyzes the hydrolysis of nucleoside triphosphates to their monophosphate derivatives, with a high preference for the non-canonical purine nucleotides XTP (xanthosine triphosphate), dITP (deoxyinosine triphosphate) and ITP. Seems to function as a house-cleaning enzyme that removes non-canonical purine nucleotides from the nucleotide pool, thus preventing their incorporation into DNA/RNA and avoiding chromosomal lesions.</text>
</comment>
<comment type="cofactor">
    <cofactor evidence="10">
        <name>Mg(2+)</name>
        <dbReference type="ChEBI" id="CHEBI:18420"/>
    </cofactor>
    <text evidence="10">Binds 1 Mg(2+) ion per subunit.</text>
</comment>
<dbReference type="CDD" id="cd00515">
    <property type="entry name" value="HAM1"/>
    <property type="match status" value="1"/>
</dbReference>
<evidence type="ECO:0000256" key="5">
    <source>
        <dbReference type="ARBA" id="ARBA00022801"/>
    </source>
</evidence>
<dbReference type="NCBIfam" id="TIGR00042">
    <property type="entry name" value="RdgB/HAM1 family non-canonical purine NTP pyrophosphatase"/>
    <property type="match status" value="1"/>
</dbReference>
<dbReference type="GO" id="GO:0035870">
    <property type="term" value="F:dITP diphosphatase activity"/>
    <property type="evidence" value="ECO:0007669"/>
    <property type="project" value="UniProtKB-UniRule"/>
</dbReference>
<dbReference type="GO" id="GO:0009117">
    <property type="term" value="P:nucleotide metabolic process"/>
    <property type="evidence" value="ECO:0007669"/>
    <property type="project" value="UniProtKB-KW"/>
</dbReference>
<accession>A0A6N2SXA6</accession>
<dbReference type="Gene3D" id="3.90.950.10">
    <property type="match status" value="1"/>
</dbReference>
<evidence type="ECO:0000256" key="6">
    <source>
        <dbReference type="ARBA" id="ARBA00022842"/>
    </source>
</evidence>
<comment type="caution">
    <text evidence="10">Lacks conserved residue(s) required for the propagation of feature annotation.</text>
</comment>
<dbReference type="SUPFAM" id="SSF52972">
    <property type="entry name" value="ITPase-like"/>
    <property type="match status" value="1"/>
</dbReference>
<evidence type="ECO:0000256" key="11">
    <source>
        <dbReference type="RuleBase" id="RU003781"/>
    </source>
</evidence>
<dbReference type="GO" id="GO:0017111">
    <property type="term" value="F:ribonucleoside triphosphate phosphatase activity"/>
    <property type="evidence" value="ECO:0007669"/>
    <property type="project" value="InterPro"/>
</dbReference>
<dbReference type="GO" id="GO:0005829">
    <property type="term" value="C:cytosol"/>
    <property type="evidence" value="ECO:0007669"/>
    <property type="project" value="TreeGrafter"/>
</dbReference>
<dbReference type="GO" id="GO:0046872">
    <property type="term" value="F:metal ion binding"/>
    <property type="evidence" value="ECO:0007669"/>
    <property type="project" value="UniProtKB-KW"/>
</dbReference>
<keyword evidence="4 10" id="KW-0547">Nucleotide-binding</keyword>
<dbReference type="InterPro" id="IPR029001">
    <property type="entry name" value="ITPase-like_fam"/>
</dbReference>
<evidence type="ECO:0000256" key="7">
    <source>
        <dbReference type="ARBA" id="ARBA00023080"/>
    </source>
</evidence>
<protein>
    <recommendedName>
        <fullName evidence="10">dITP/XTP pyrophosphatase</fullName>
        <ecNumber evidence="10">3.6.1.66</ecNumber>
    </recommendedName>
    <alternativeName>
        <fullName evidence="10">Non-canonical purine NTP pyrophosphatase</fullName>
    </alternativeName>
    <alternativeName>
        <fullName evidence="10">Non-standard purine NTP pyrophosphatase</fullName>
    </alternativeName>
    <alternativeName>
        <fullName evidence="10">Nucleoside-triphosphate diphosphatase</fullName>
    </alternativeName>
    <alternativeName>
        <fullName evidence="10">Nucleoside-triphosphate pyrophosphatase</fullName>
        <shortName evidence="10">NTPase</shortName>
    </alternativeName>
</protein>
<keyword evidence="3 10" id="KW-0479">Metal-binding</keyword>
<comment type="catalytic activity">
    <reaction evidence="9 10">
        <text>XTP + H2O = XMP + diphosphate + H(+)</text>
        <dbReference type="Rhea" id="RHEA:28610"/>
        <dbReference type="ChEBI" id="CHEBI:15377"/>
        <dbReference type="ChEBI" id="CHEBI:15378"/>
        <dbReference type="ChEBI" id="CHEBI:33019"/>
        <dbReference type="ChEBI" id="CHEBI:57464"/>
        <dbReference type="ChEBI" id="CHEBI:61314"/>
        <dbReference type="EC" id="3.6.1.66"/>
    </reaction>
</comment>
<dbReference type="FunFam" id="3.90.950.10:FF:000001">
    <property type="entry name" value="dITP/XTP pyrophosphatase"/>
    <property type="match status" value="1"/>
</dbReference>
<evidence type="ECO:0000256" key="4">
    <source>
        <dbReference type="ARBA" id="ARBA00022741"/>
    </source>
</evidence>
<dbReference type="GO" id="GO:0036222">
    <property type="term" value="F:XTP diphosphatase activity"/>
    <property type="evidence" value="ECO:0007669"/>
    <property type="project" value="UniProtKB-UniRule"/>
</dbReference>
<dbReference type="AlphaFoldDB" id="A0A6N2SXA6"/>
<reference evidence="12" key="1">
    <citation type="submission" date="2019-11" db="EMBL/GenBank/DDBJ databases">
        <authorList>
            <person name="Feng L."/>
        </authorList>
    </citation>
    <scope>NUCLEOTIDE SEQUENCE</scope>
    <source>
        <strain evidence="12">AodontolyticusLFYP35</strain>
    </source>
</reference>
<dbReference type="EMBL" id="CACRSM010000002">
    <property type="protein sequence ID" value="VYS97622.1"/>
    <property type="molecule type" value="Genomic_DNA"/>
</dbReference>
<keyword evidence="6 10" id="KW-0460">Magnesium</keyword>
<comment type="subunit">
    <text evidence="2 10">Homodimer.</text>
</comment>
<feature type="binding site" evidence="10">
    <location>
        <position position="81"/>
    </location>
    <ligand>
        <name>Mg(2+)</name>
        <dbReference type="ChEBI" id="CHEBI:18420"/>
    </ligand>
</feature>
<dbReference type="GO" id="GO:0000166">
    <property type="term" value="F:nucleotide binding"/>
    <property type="evidence" value="ECO:0007669"/>
    <property type="project" value="UniProtKB-KW"/>
</dbReference>
<proteinExistence type="inferred from homology"/>
<comment type="catalytic activity">
    <reaction evidence="10">
        <text>ITP + H2O = IMP + diphosphate + H(+)</text>
        <dbReference type="Rhea" id="RHEA:29399"/>
        <dbReference type="ChEBI" id="CHEBI:15377"/>
        <dbReference type="ChEBI" id="CHEBI:15378"/>
        <dbReference type="ChEBI" id="CHEBI:33019"/>
        <dbReference type="ChEBI" id="CHEBI:58053"/>
        <dbReference type="ChEBI" id="CHEBI:61402"/>
        <dbReference type="EC" id="3.6.1.66"/>
    </reaction>
</comment>
<name>A0A6N2SXA6_9ACTO</name>
<dbReference type="InterPro" id="IPR020922">
    <property type="entry name" value="dITP/XTP_pyrophosphatase"/>
</dbReference>
<dbReference type="PANTHER" id="PTHR11067">
    <property type="entry name" value="INOSINE TRIPHOSPHATE PYROPHOSPHATASE/HAM1 PROTEIN"/>
    <property type="match status" value="1"/>
</dbReference>
<evidence type="ECO:0000256" key="10">
    <source>
        <dbReference type="HAMAP-Rule" id="MF_01405"/>
    </source>
</evidence>
<comment type="catalytic activity">
    <reaction evidence="8 10">
        <text>dITP + H2O = dIMP + diphosphate + H(+)</text>
        <dbReference type="Rhea" id="RHEA:28342"/>
        <dbReference type="ChEBI" id="CHEBI:15377"/>
        <dbReference type="ChEBI" id="CHEBI:15378"/>
        <dbReference type="ChEBI" id="CHEBI:33019"/>
        <dbReference type="ChEBI" id="CHEBI:61194"/>
        <dbReference type="ChEBI" id="CHEBI:61382"/>
        <dbReference type="EC" id="3.6.1.66"/>
    </reaction>
</comment>
<dbReference type="Pfam" id="PF01725">
    <property type="entry name" value="Ham1p_like"/>
    <property type="match status" value="1"/>
</dbReference>
<comment type="similarity">
    <text evidence="1 10 11">Belongs to the HAM1 NTPase family.</text>
</comment>
<evidence type="ECO:0000256" key="1">
    <source>
        <dbReference type="ARBA" id="ARBA00008023"/>
    </source>
</evidence>
<organism evidence="12">
    <name type="scientific">Schaalia odontolytica</name>
    <dbReference type="NCBI Taxonomy" id="1660"/>
    <lineage>
        <taxon>Bacteria</taxon>
        <taxon>Bacillati</taxon>
        <taxon>Actinomycetota</taxon>
        <taxon>Actinomycetes</taxon>
        <taxon>Actinomycetales</taxon>
        <taxon>Actinomycetaceae</taxon>
        <taxon>Schaalia</taxon>
    </lineage>
</organism>
<feature type="binding site" evidence="10">
    <location>
        <begin position="16"/>
        <end position="21"/>
    </location>
    <ligand>
        <name>substrate</name>
    </ligand>
</feature>
<evidence type="ECO:0000256" key="3">
    <source>
        <dbReference type="ARBA" id="ARBA00022723"/>
    </source>
</evidence>
<feature type="binding site" evidence="10">
    <location>
        <position position="187"/>
    </location>
    <ligand>
        <name>substrate</name>
    </ligand>
</feature>
<evidence type="ECO:0000256" key="8">
    <source>
        <dbReference type="ARBA" id="ARBA00051875"/>
    </source>
</evidence>
<feature type="binding site" evidence="10">
    <location>
        <begin position="192"/>
        <end position="193"/>
    </location>
    <ligand>
        <name>substrate</name>
    </ligand>
</feature>